<name>N9RCC1_9GAMM</name>
<proteinExistence type="predicted"/>
<dbReference type="HOGENOM" id="CLU_2434190_0_0_6"/>
<keyword evidence="2" id="KW-0472">Membrane</keyword>
<feature type="coiled-coil region" evidence="1">
    <location>
        <begin position="54"/>
        <end position="81"/>
    </location>
</feature>
<dbReference type="EMBL" id="APRZ01000002">
    <property type="protein sequence ID" value="ENX36812.1"/>
    <property type="molecule type" value="Genomic_DNA"/>
</dbReference>
<keyword evidence="2" id="KW-1133">Transmembrane helix</keyword>
<keyword evidence="4" id="KW-1185">Reference proteome</keyword>
<evidence type="ECO:0000256" key="2">
    <source>
        <dbReference type="SAM" id="Phobius"/>
    </source>
</evidence>
<keyword evidence="2" id="KW-0812">Transmembrane</keyword>
<dbReference type="Proteomes" id="UP000013009">
    <property type="component" value="Unassembled WGS sequence"/>
</dbReference>
<accession>N9RCC1</accession>
<dbReference type="RefSeq" id="WP_005269200.1">
    <property type="nucleotide sequence ID" value="NZ_KB850193.1"/>
</dbReference>
<reference evidence="3 4" key="1">
    <citation type="submission" date="2013-02" db="EMBL/GenBank/DDBJ databases">
        <title>The Genome Sequence of Acinetobacter sp. NIPH 1859.</title>
        <authorList>
            <consortium name="The Broad Institute Genome Sequencing Platform"/>
            <consortium name="The Broad Institute Genome Sequencing Center for Infectious Disease"/>
            <person name="Cerqueira G."/>
            <person name="Feldgarden M."/>
            <person name="Courvalin P."/>
            <person name="Perichon B."/>
            <person name="Grillot-Courvalin C."/>
            <person name="Clermont D."/>
            <person name="Rocha E."/>
            <person name="Yoon E.-J."/>
            <person name="Nemec A."/>
            <person name="Walker B."/>
            <person name="Young S.K."/>
            <person name="Zeng Q."/>
            <person name="Gargeya S."/>
            <person name="Fitzgerald M."/>
            <person name="Haas B."/>
            <person name="Abouelleil A."/>
            <person name="Alvarado L."/>
            <person name="Arachchi H.M."/>
            <person name="Berlin A.M."/>
            <person name="Chapman S.B."/>
            <person name="Dewar J."/>
            <person name="Goldberg J."/>
            <person name="Griggs A."/>
            <person name="Gujja S."/>
            <person name="Hansen M."/>
            <person name="Howarth C."/>
            <person name="Imamovic A."/>
            <person name="Larimer J."/>
            <person name="McCowan C."/>
            <person name="Murphy C."/>
            <person name="Neiman D."/>
            <person name="Pearson M."/>
            <person name="Priest M."/>
            <person name="Roberts A."/>
            <person name="Saif S."/>
            <person name="Shea T."/>
            <person name="Sisk P."/>
            <person name="Sykes S."/>
            <person name="Wortman J."/>
            <person name="Nusbaum C."/>
            <person name="Birren B."/>
        </authorList>
    </citation>
    <scope>NUCLEOTIDE SEQUENCE [LARGE SCALE GENOMIC DNA]</scope>
    <source>
        <strain evidence="3 4">NIPH 1859</strain>
    </source>
</reference>
<comment type="caution">
    <text evidence="3">The sequence shown here is derived from an EMBL/GenBank/DDBJ whole genome shotgun (WGS) entry which is preliminary data.</text>
</comment>
<dbReference type="PATRIC" id="fig|1217695.3.peg.57"/>
<evidence type="ECO:0000313" key="3">
    <source>
        <dbReference type="EMBL" id="ENX36812.1"/>
    </source>
</evidence>
<dbReference type="AlphaFoldDB" id="N9RCC1"/>
<keyword evidence="1" id="KW-0175">Coiled coil</keyword>
<organism evidence="3 4">
    <name type="scientific">Acinetobacter colistiniresistens</name>
    <dbReference type="NCBI Taxonomy" id="280145"/>
    <lineage>
        <taxon>Bacteria</taxon>
        <taxon>Pseudomonadati</taxon>
        <taxon>Pseudomonadota</taxon>
        <taxon>Gammaproteobacteria</taxon>
        <taxon>Moraxellales</taxon>
        <taxon>Moraxellaceae</taxon>
        <taxon>Acinetobacter</taxon>
    </lineage>
</organism>
<sequence>MATNLNSELNLTPLLERIIDNPYGVIVCSIVLFLVLVVAIVFFIAKSGILSSIREHQDHKIQRINDEIKDQEKLLDDVSFEKYKNKFNII</sequence>
<evidence type="ECO:0000256" key="1">
    <source>
        <dbReference type="SAM" id="Coils"/>
    </source>
</evidence>
<protein>
    <submittedName>
        <fullName evidence="3">Uncharacterized protein</fullName>
    </submittedName>
</protein>
<gene>
    <name evidence="3" type="ORF">F889_00063</name>
</gene>
<evidence type="ECO:0000313" key="4">
    <source>
        <dbReference type="Proteomes" id="UP000013009"/>
    </source>
</evidence>
<feature type="transmembrane region" description="Helical" evidence="2">
    <location>
        <begin position="23"/>
        <end position="45"/>
    </location>
</feature>